<evidence type="ECO:0000256" key="1">
    <source>
        <dbReference type="SAM" id="MobiDB-lite"/>
    </source>
</evidence>
<reference evidence="3" key="1">
    <citation type="journal article" date="2020" name="Microbiol. Resour. Announc.">
        <title>Draft Genome Sequences of Thiorhodococcus mannitoliphagus and Thiorhodococcus minor, Purple Sulfur Photosynthetic Bacteria in the Gammaproteobacterial Family Chromatiaceae.</title>
        <authorList>
            <person name="Aviles F.A."/>
            <person name="Meyer T.E."/>
            <person name="Kyndt J.A."/>
        </authorList>
    </citation>
    <scope>NUCLEOTIDE SEQUENCE [LARGE SCALE GENOMIC DNA]</scope>
    <source>
        <strain evidence="3">DSM 18266</strain>
    </source>
</reference>
<comment type="caution">
    <text evidence="2">The sequence shown here is derived from an EMBL/GenBank/DDBJ whole genome shotgun (WGS) entry which is preliminary data.</text>
</comment>
<sequence length="73" mass="8444">MAIDEIIEEVRANREAHAANFNYDLREIYEDLKRSEKEHIDMGRPFVEPPIKQASANKSLHRTTAPLPLRSGR</sequence>
<dbReference type="EMBL" id="JAAIJR010000157">
    <property type="protein sequence ID" value="NEX23099.1"/>
    <property type="molecule type" value="Genomic_DNA"/>
</dbReference>
<accession>A0A6P1DZI6</accession>
<proteinExistence type="predicted"/>
<reference evidence="2 3" key="2">
    <citation type="submission" date="2020-02" db="EMBL/GenBank/DDBJ databases">
        <title>Genome sequences of Thiorhodococcus mannitoliphagus and Thiorhodococcus minor, purple sulfur photosynthetic bacteria in the gammaproteobacterial family, Chromatiaceae.</title>
        <authorList>
            <person name="Aviles F.A."/>
            <person name="Meyer T.E."/>
            <person name="Kyndt J.A."/>
        </authorList>
    </citation>
    <scope>NUCLEOTIDE SEQUENCE [LARGE SCALE GENOMIC DNA]</scope>
    <source>
        <strain evidence="2 3">DSM 18266</strain>
    </source>
</reference>
<keyword evidence="3" id="KW-1185">Reference proteome</keyword>
<dbReference type="RefSeq" id="WP_164656408.1">
    <property type="nucleotide sequence ID" value="NZ_JAAIJR010000157.1"/>
</dbReference>
<dbReference type="AlphaFoldDB" id="A0A6P1DZI6"/>
<evidence type="ECO:0000313" key="3">
    <source>
        <dbReference type="Proteomes" id="UP000471640"/>
    </source>
</evidence>
<protein>
    <submittedName>
        <fullName evidence="2">Uncharacterized protein</fullName>
    </submittedName>
</protein>
<organism evidence="2 3">
    <name type="scientific">Thiorhodococcus mannitoliphagus</name>
    <dbReference type="NCBI Taxonomy" id="329406"/>
    <lineage>
        <taxon>Bacteria</taxon>
        <taxon>Pseudomonadati</taxon>
        <taxon>Pseudomonadota</taxon>
        <taxon>Gammaproteobacteria</taxon>
        <taxon>Chromatiales</taxon>
        <taxon>Chromatiaceae</taxon>
        <taxon>Thiorhodococcus</taxon>
    </lineage>
</organism>
<evidence type="ECO:0000313" key="2">
    <source>
        <dbReference type="EMBL" id="NEX23099.1"/>
    </source>
</evidence>
<feature type="region of interest" description="Disordered" evidence="1">
    <location>
        <begin position="52"/>
        <end position="73"/>
    </location>
</feature>
<gene>
    <name evidence="2" type="ORF">G3480_22840</name>
</gene>
<dbReference type="Proteomes" id="UP000471640">
    <property type="component" value="Unassembled WGS sequence"/>
</dbReference>
<name>A0A6P1DZI6_9GAMM</name>